<keyword evidence="1 2" id="KW-0732">Signal</keyword>
<evidence type="ECO:0000313" key="6">
    <source>
        <dbReference type="Proteomes" id="UP001304515"/>
    </source>
</evidence>
<dbReference type="SUPFAM" id="SSF50998">
    <property type="entry name" value="Quinoprotein alcohol dehydrogenase-like"/>
    <property type="match status" value="1"/>
</dbReference>
<dbReference type="NCBIfam" id="TIGR04183">
    <property type="entry name" value="Por_Secre_tail"/>
    <property type="match status" value="1"/>
</dbReference>
<gene>
    <name evidence="5" type="ORF">RN605_02105</name>
    <name evidence="4" type="ORF">RN608_08805</name>
</gene>
<evidence type="ECO:0000313" key="4">
    <source>
        <dbReference type="EMBL" id="WNM18111.1"/>
    </source>
</evidence>
<sequence length="450" mass="51329">MKNIYFLLFTQVIFSQLQLASFYPTSGASGGFFGSSMAIDGNEIVSSTVSINGTLTQVGKVYVFNKIGNQIIQSQTLFENDVLHTDVYGNSVDIENDRIAVGAPRQGLNSSNTGAVYMYKKVNGNYQFHQKILSITNDQDDRFGTKVKIFNNRLYIGSNNNFYVYDLVNDDWILSQTITLPNVNSLGFAKILVSNNQLLISSLSNGLYYNTFELSNNQWVYQNSQNFNTSLGLFLYDSKIYVVQPQQFLINIYEFSNDNWVLNSSFNYTPTDQMFDKIVVNDSNIFLGSNSYILQMARKFPVKYFKKDNNNWLEQPNLYGQEPFSGFDDYFGSNIILEGDSLIIAATFEYSFVPVPTGRSYYADTTLSLNDNIPNSFYFYPNPTKDFLHLEDSFINEVRSISVFQIDGKMINTINSNFESIDLRNLTKGVYFLKILFNNDSIITKKVIKN</sequence>
<reference evidence="5 6" key="1">
    <citation type="submission" date="2023-09" db="EMBL/GenBank/DDBJ databases">
        <title>Flavobacterium sp. a novel bacteria isolate from Pepper rhizosphere.</title>
        <authorList>
            <person name="Peng Y."/>
            <person name="Lee J."/>
        </authorList>
    </citation>
    <scope>NUCLEOTIDE SEQUENCE [LARGE SCALE GENOMIC DNA]</scope>
    <source>
        <strain evidence="4">PMR2A8</strain>
        <strain evidence="5 6">PMTSA4</strain>
    </source>
</reference>
<dbReference type="AlphaFoldDB" id="A0AA96F362"/>
<dbReference type="RefSeq" id="WP_313321768.1">
    <property type="nucleotide sequence ID" value="NZ_CP134878.1"/>
</dbReference>
<dbReference type="Pfam" id="PF14312">
    <property type="entry name" value="FG-GAP_2"/>
    <property type="match status" value="1"/>
</dbReference>
<feature type="domain" description="Secretion system C-terminal sorting" evidence="3">
    <location>
        <begin position="380"/>
        <end position="448"/>
    </location>
</feature>
<feature type="chain" id="PRO_5044705296" evidence="2">
    <location>
        <begin position="21"/>
        <end position="450"/>
    </location>
</feature>
<accession>A0AA96F362</accession>
<dbReference type="Gene3D" id="2.130.10.130">
    <property type="entry name" value="Integrin alpha, N-terminal"/>
    <property type="match status" value="1"/>
</dbReference>
<dbReference type="InterPro" id="IPR028994">
    <property type="entry name" value="Integrin_alpha_N"/>
</dbReference>
<dbReference type="InterPro" id="IPR011047">
    <property type="entry name" value="Quinoprotein_ADH-like_sf"/>
</dbReference>
<dbReference type="Proteomes" id="UP001304515">
    <property type="component" value="Chromosome"/>
</dbReference>
<protein>
    <submittedName>
        <fullName evidence="5">T9SS type A sorting domain-containing protein</fullName>
    </submittedName>
</protein>
<dbReference type="PANTHER" id="PTHR36220">
    <property type="entry name" value="UNNAMED PRODUCT"/>
    <property type="match status" value="1"/>
</dbReference>
<dbReference type="EMBL" id="CP134878">
    <property type="protein sequence ID" value="WNM18111.1"/>
    <property type="molecule type" value="Genomic_DNA"/>
</dbReference>
<dbReference type="Pfam" id="PF18962">
    <property type="entry name" value="Por_Secre_tail"/>
    <property type="match status" value="1"/>
</dbReference>
<keyword evidence="6" id="KW-1185">Reference proteome</keyword>
<organism evidence="5 6">
    <name type="scientific">Flavobacterium capsici</name>
    <dbReference type="NCBI Taxonomy" id="3075618"/>
    <lineage>
        <taxon>Bacteria</taxon>
        <taxon>Pseudomonadati</taxon>
        <taxon>Bacteroidota</taxon>
        <taxon>Flavobacteriia</taxon>
        <taxon>Flavobacteriales</taxon>
        <taxon>Flavobacteriaceae</taxon>
        <taxon>Flavobacterium</taxon>
    </lineage>
</organism>
<feature type="signal peptide" evidence="2">
    <location>
        <begin position="1"/>
        <end position="20"/>
    </location>
</feature>
<evidence type="ECO:0000256" key="1">
    <source>
        <dbReference type="ARBA" id="ARBA00022729"/>
    </source>
</evidence>
<proteinExistence type="predicted"/>
<accession>A0AA96ETS7</accession>
<evidence type="ECO:0000259" key="3">
    <source>
        <dbReference type="Pfam" id="PF18962"/>
    </source>
</evidence>
<evidence type="ECO:0000256" key="2">
    <source>
        <dbReference type="SAM" id="SignalP"/>
    </source>
</evidence>
<dbReference type="InterPro" id="IPR026444">
    <property type="entry name" value="Secre_tail"/>
</dbReference>
<evidence type="ECO:0000313" key="5">
    <source>
        <dbReference type="EMBL" id="WNM22163.1"/>
    </source>
</evidence>
<dbReference type="KEGG" id="fcj:RN605_02105"/>
<dbReference type="InterPro" id="IPR013517">
    <property type="entry name" value="FG-GAP"/>
</dbReference>
<dbReference type="PANTHER" id="PTHR36220:SF1">
    <property type="entry name" value="GAMMA TUBULIN COMPLEX COMPONENT C-TERMINAL DOMAIN-CONTAINING PROTEIN"/>
    <property type="match status" value="1"/>
</dbReference>
<dbReference type="EMBL" id="CP134890">
    <property type="protein sequence ID" value="WNM22163.1"/>
    <property type="molecule type" value="Genomic_DNA"/>
</dbReference>
<name>A0AA96F362_9FLAO</name>